<dbReference type="PANTHER" id="PTHR30538:SF0">
    <property type="entry name" value="L-LYSINE 2,3-AMINOMUTASE AQ_1632-RELATED"/>
    <property type="match status" value="1"/>
</dbReference>
<dbReference type="NCBIfam" id="TIGR00238">
    <property type="entry name" value="KamA family radical SAM protein"/>
    <property type="match status" value="1"/>
</dbReference>
<dbReference type="InterPro" id="IPR058240">
    <property type="entry name" value="rSAM_sf"/>
</dbReference>
<dbReference type="SUPFAM" id="SSF102114">
    <property type="entry name" value="Radical SAM enzymes"/>
    <property type="match status" value="1"/>
</dbReference>
<evidence type="ECO:0000313" key="9">
    <source>
        <dbReference type="EMBL" id="BAP60964.1"/>
    </source>
</evidence>
<gene>
    <name evidence="9" type="primary">kamA</name>
    <name evidence="9" type="ORF">MMKA1_08470</name>
</gene>
<keyword evidence="9" id="KW-0413">Isomerase</keyword>
<keyword evidence="2" id="KW-0004">4Fe-4S</keyword>
<dbReference type="GO" id="GO:0046872">
    <property type="term" value="F:metal ion binding"/>
    <property type="evidence" value="ECO:0007669"/>
    <property type="project" value="UniProtKB-KW"/>
</dbReference>
<keyword evidence="6" id="KW-0408">Iron</keyword>
<dbReference type="SFLD" id="SFLDG01070">
    <property type="entry name" value="PLP-dependent"/>
    <property type="match status" value="1"/>
</dbReference>
<evidence type="ECO:0000256" key="2">
    <source>
        <dbReference type="ARBA" id="ARBA00022485"/>
    </source>
</evidence>
<evidence type="ECO:0000256" key="3">
    <source>
        <dbReference type="ARBA" id="ARBA00022691"/>
    </source>
</evidence>
<evidence type="ECO:0000256" key="4">
    <source>
        <dbReference type="ARBA" id="ARBA00022723"/>
    </source>
</evidence>
<feature type="domain" description="Radical SAM core" evidence="8">
    <location>
        <begin position="293"/>
        <end position="511"/>
    </location>
</feature>
<dbReference type="PANTHER" id="PTHR30538">
    <property type="entry name" value="LYSINE 2,3-AMINOMUTASE-RELATED"/>
    <property type="match status" value="1"/>
</dbReference>
<dbReference type="Gene3D" id="3.20.20.70">
    <property type="entry name" value="Aldolase class I"/>
    <property type="match status" value="1"/>
</dbReference>
<dbReference type="KEGG" id="mmak:MMKA1_08470"/>
<evidence type="ECO:0000256" key="6">
    <source>
        <dbReference type="ARBA" id="ARBA00023004"/>
    </source>
</evidence>
<dbReference type="GO" id="GO:0051539">
    <property type="term" value="F:4 iron, 4 sulfur cluster binding"/>
    <property type="evidence" value="ECO:0007669"/>
    <property type="project" value="UniProtKB-KW"/>
</dbReference>
<evidence type="ECO:0000256" key="5">
    <source>
        <dbReference type="ARBA" id="ARBA00022898"/>
    </source>
</evidence>
<keyword evidence="4" id="KW-0479">Metal-binding</keyword>
<dbReference type="GO" id="GO:0050066">
    <property type="term" value="F:L-lysine 2,3-aminomutase activity"/>
    <property type="evidence" value="ECO:0007669"/>
    <property type="project" value="UniProtKB-EC"/>
</dbReference>
<name>A0A2Z5PMI7_METMI</name>
<reference evidence="9 10" key="1">
    <citation type="submission" date="2009-06" db="EMBL/GenBank/DDBJ databases">
        <title>Molecular Evidence for Microbiologically Influenced Corrosion from genome of Methanogen.</title>
        <authorList>
            <person name="Ito N."/>
            <person name="Tsurumaru H."/>
            <person name="Shimizu A."/>
            <person name="Harada T."/>
            <person name="Hosoyama A."/>
            <person name="Horikawa H."/>
            <person name="Wakai S."/>
            <person name="Sasaki K."/>
            <person name="Nishijima K."/>
            <person name="Ataku H."/>
            <person name="Yamazaki J."/>
            <person name="Mise M."/>
            <person name="Yamazaki S."/>
            <person name="Tanikawa S."/>
            <person name="Harayama S."/>
            <person name="Fujita N."/>
        </authorList>
    </citation>
    <scope>NUCLEOTIDE SEQUENCE [LARGE SCALE GENOMIC DNA]</scope>
    <source>
        <strain evidence="10">KA1 ( NBRC 102054)</strain>
    </source>
</reference>
<keyword evidence="7" id="KW-0411">Iron-sulfur</keyword>
<evidence type="ECO:0000259" key="8">
    <source>
        <dbReference type="PROSITE" id="PS51918"/>
    </source>
</evidence>
<keyword evidence="3" id="KW-0949">S-adenosyl-L-methionine</keyword>
<dbReference type="RefSeq" id="WP_146778175.1">
    <property type="nucleotide sequence ID" value="NZ_AP011526.1"/>
</dbReference>
<dbReference type="PROSITE" id="PS51918">
    <property type="entry name" value="RADICAL_SAM"/>
    <property type="match status" value="1"/>
</dbReference>
<keyword evidence="5" id="KW-0663">Pyridoxal phosphate</keyword>
<dbReference type="EC" id="5.4.3.2" evidence="9"/>
<dbReference type="InterPro" id="IPR007197">
    <property type="entry name" value="rSAM"/>
</dbReference>
<dbReference type="Gene3D" id="6.10.140.1170">
    <property type="match status" value="1"/>
</dbReference>
<dbReference type="InterPro" id="IPR013785">
    <property type="entry name" value="Aldolase_TIM"/>
</dbReference>
<comment type="cofactor">
    <cofactor evidence="1">
        <name>pyridoxal 5'-phosphate</name>
        <dbReference type="ChEBI" id="CHEBI:597326"/>
    </cofactor>
</comment>
<dbReference type="Pfam" id="PF04055">
    <property type="entry name" value="Radical_SAM"/>
    <property type="match status" value="1"/>
</dbReference>
<dbReference type="GeneID" id="41279265"/>
<dbReference type="Proteomes" id="UP000264208">
    <property type="component" value="Chromosome"/>
</dbReference>
<sequence length="594" mass="69425">MQNDHFNSKMEHLFKIDPNFHDILRKSNDVDDLRHNLYEYLNSIEKTLYFENTVFPKLEIINMKECIKTFKNVLSPKNEKLAGFSAITALWKLYQGETSGISLGFLNEFICLLKGINGKSGIYMEKFPEFFKFSGRNSAVLRSKDLDKLSNEVEYYIGRYPSGLSKKVSEKRKENKKRILNYFGANEENWNDWNWQLENVVINSKTLENLVALSVSEKNAIEKARQNNIPFGITPYYVSLMDNTTDRKYDHAVRAQVIPHLNYVEKTAEARNSGESLDFMGETDTSPVDLVTRRYPMIAIMKPYETCAQICVYCQRNWQIKDVFSKNALAKKESVENAIEWFRNNESIKEVLLTGGDPGILSEEYLAYLLSEFSEIKHLERIRIGTRTPVVLPQRITDEFTEVLGHYNEPGIREVAVSTHIEHVYEVTKDLKDAVSKLKNNGIYVYNQQVFTVENSRRFETSALRKALKLVGIEPYYLFNTKGKEETVNYRVPIARALQERKEEARLLPGYCRTDSTVFNVPKLGKNNLNFYQDHDLIMILKDGSRVYEFHPWEKNITLTRTYIYKDVPIQNYLEELKNRGENIEDYHSIWYYF</sequence>
<accession>A0A2Z5PMI7</accession>
<protein>
    <submittedName>
        <fullName evidence="9">Lysine 2,3-aminomutase</fullName>
        <ecNumber evidence="9">5.4.3.2</ecNumber>
    </submittedName>
</protein>
<proteinExistence type="predicted"/>
<dbReference type="EMBL" id="AP011526">
    <property type="protein sequence ID" value="BAP60964.1"/>
    <property type="molecule type" value="Genomic_DNA"/>
</dbReference>
<evidence type="ECO:0000313" key="10">
    <source>
        <dbReference type="Proteomes" id="UP000264208"/>
    </source>
</evidence>
<evidence type="ECO:0000256" key="7">
    <source>
        <dbReference type="ARBA" id="ARBA00023014"/>
    </source>
</evidence>
<organism evidence="9 10">
    <name type="scientific">Methanococcus maripaludis KA1</name>
    <dbReference type="NCBI Taxonomy" id="637914"/>
    <lineage>
        <taxon>Archaea</taxon>
        <taxon>Methanobacteriati</taxon>
        <taxon>Methanobacteriota</taxon>
        <taxon>Methanomada group</taxon>
        <taxon>Methanococci</taxon>
        <taxon>Methanococcales</taxon>
        <taxon>Methanococcaceae</taxon>
        <taxon>Methanococcus</taxon>
    </lineage>
</organism>
<dbReference type="SFLD" id="SFLDS00029">
    <property type="entry name" value="Radical_SAM"/>
    <property type="match status" value="1"/>
</dbReference>
<evidence type="ECO:0000256" key="1">
    <source>
        <dbReference type="ARBA" id="ARBA00001933"/>
    </source>
</evidence>
<dbReference type="InterPro" id="IPR003739">
    <property type="entry name" value="Lys_aminomutase/Glu_NH3_mut"/>
</dbReference>
<dbReference type="AlphaFoldDB" id="A0A2Z5PMI7"/>